<dbReference type="PRINTS" id="PR00380">
    <property type="entry name" value="KINESINHEAVY"/>
</dbReference>
<evidence type="ECO:0000256" key="1">
    <source>
        <dbReference type="ARBA" id="ARBA00022448"/>
    </source>
</evidence>
<feature type="compositionally biased region" description="Low complexity" evidence="9">
    <location>
        <begin position="464"/>
        <end position="475"/>
    </location>
</feature>
<feature type="binding site" evidence="7">
    <location>
        <begin position="122"/>
        <end position="129"/>
    </location>
    <ligand>
        <name>ATP</name>
        <dbReference type="ChEBI" id="CHEBI:30616"/>
    </ligand>
</feature>
<gene>
    <name evidence="12" type="ORF">CYY_006989</name>
</gene>
<dbReference type="GO" id="GO:0007018">
    <property type="term" value="P:microtubule-based movement"/>
    <property type="evidence" value="ECO:0007669"/>
    <property type="project" value="InterPro"/>
</dbReference>
<evidence type="ECO:0000256" key="9">
    <source>
        <dbReference type="SAM" id="MobiDB-lite"/>
    </source>
</evidence>
<dbReference type="InterPro" id="IPR036961">
    <property type="entry name" value="Kinesin_motor_dom_sf"/>
</dbReference>
<evidence type="ECO:0000256" key="10">
    <source>
        <dbReference type="SAM" id="Phobius"/>
    </source>
</evidence>
<evidence type="ECO:0000256" key="2">
    <source>
        <dbReference type="ARBA" id="ARBA00022701"/>
    </source>
</evidence>
<dbReference type="GO" id="GO:0005524">
    <property type="term" value="F:ATP binding"/>
    <property type="evidence" value="ECO:0007669"/>
    <property type="project" value="UniProtKB-UniRule"/>
</dbReference>
<evidence type="ECO:0000256" key="6">
    <source>
        <dbReference type="ARBA" id="ARBA00023175"/>
    </source>
</evidence>
<dbReference type="InterPro" id="IPR027417">
    <property type="entry name" value="P-loop_NTPase"/>
</dbReference>
<feature type="coiled-coil region" evidence="8">
    <location>
        <begin position="719"/>
        <end position="791"/>
    </location>
</feature>
<accession>A0A8J4PSJ0</accession>
<keyword evidence="2" id="KW-0493">Microtubule</keyword>
<feature type="transmembrane region" description="Helical" evidence="10">
    <location>
        <begin position="830"/>
        <end position="851"/>
    </location>
</feature>
<comment type="caution">
    <text evidence="12">The sequence shown here is derived from an EMBL/GenBank/DDBJ whole genome shotgun (WGS) entry which is preliminary data.</text>
</comment>
<dbReference type="Gene3D" id="3.40.850.10">
    <property type="entry name" value="Kinesin motor domain"/>
    <property type="match status" value="1"/>
</dbReference>
<keyword evidence="10" id="KW-1133">Transmembrane helix</keyword>
<dbReference type="InterPro" id="IPR019821">
    <property type="entry name" value="Kinesin_motor_CS"/>
</dbReference>
<dbReference type="PROSITE" id="PS00411">
    <property type="entry name" value="KINESIN_MOTOR_1"/>
    <property type="match status" value="1"/>
</dbReference>
<evidence type="ECO:0000313" key="13">
    <source>
        <dbReference type="Proteomes" id="UP000695562"/>
    </source>
</evidence>
<dbReference type="InterPro" id="IPR001752">
    <property type="entry name" value="Kinesin_motor_dom"/>
</dbReference>
<reference evidence="12" key="1">
    <citation type="submission" date="2020-01" db="EMBL/GenBank/DDBJ databases">
        <title>Development of genomics and gene disruption for Polysphondylium violaceum indicates a role for the polyketide synthase stlB in stalk morphogenesis.</title>
        <authorList>
            <person name="Narita B."/>
            <person name="Kawabe Y."/>
            <person name="Kin K."/>
            <person name="Saito T."/>
            <person name="Gibbs R."/>
            <person name="Kuspa A."/>
            <person name="Muzny D."/>
            <person name="Queller D."/>
            <person name="Richards S."/>
            <person name="Strassman J."/>
            <person name="Sucgang R."/>
            <person name="Worley K."/>
            <person name="Schaap P."/>
        </authorList>
    </citation>
    <scope>NUCLEOTIDE SEQUENCE</scope>
    <source>
        <strain evidence="12">QSvi11</strain>
    </source>
</reference>
<feature type="region of interest" description="Disordered" evidence="9">
    <location>
        <begin position="1"/>
        <end position="36"/>
    </location>
</feature>
<keyword evidence="4 7" id="KW-0067">ATP-binding</keyword>
<feature type="compositionally biased region" description="Acidic residues" evidence="9">
    <location>
        <begin position="476"/>
        <end position="492"/>
    </location>
</feature>
<feature type="compositionally biased region" description="Polar residues" evidence="9">
    <location>
        <begin position="27"/>
        <end position="36"/>
    </location>
</feature>
<comment type="similarity">
    <text evidence="7">Belongs to the TRAFAC class myosin-kinesin ATPase superfamily. Kinesin family.</text>
</comment>
<keyword evidence="1" id="KW-0813">Transport</keyword>
<dbReference type="PROSITE" id="PS50067">
    <property type="entry name" value="KINESIN_MOTOR_2"/>
    <property type="match status" value="1"/>
</dbReference>
<evidence type="ECO:0000256" key="7">
    <source>
        <dbReference type="PROSITE-ProRule" id="PRU00283"/>
    </source>
</evidence>
<name>A0A8J4PSJ0_9MYCE</name>
<sequence length="1172" mass="132388">MDNNNLNTSLNNSGIFSSSPPASPSSMNKSFNSTTTTGSSIRVVCRFRPLTELESKRNEHSIVQFHDEKSFSIRQKDGNNPQFSFDRVFGFKDSQNVIFQDVATPIVKDFLDGYHGTIIAYGQTASGKTFTIYGEEGNDDQGESNYGIIPRVIEDIFFGIQKMREENSSISIAFALKMSAFELYKEKINDLYDPTKINLSIREHPNNGIYVENITEQIISTTDEAFDFLNTANNNRAVASTNMSAASSRSHSIVMIELSQQNILTSSKSSKLFLVDLAGSERASKTGAEGQRMEEAKNINMSLSTLGSVINSLTTGKAHIPYRDSKLTRVLQESLGGNAKTSLIIACSPSNYNENETISTILFGIRAKRITNRPKINQQLTYNELKQEVLNLQKELEQKIKQEKDNVLIIQDLKFKLEITNQELLNFKSLPIQQGLVNNVNNNNNDDDIGFDMDGAVDIDDFNNGGNSGIINNNDNDNENSDNSDNDDDNSDNDSSSPYHSPSKIKEKDFGFTNVILDSNQVVNNIPNTTTITPIKNTTTTTTTTTTTLQSNDITPLINNISPIMSPPTLLNINAIDQNDGDDDDDNISQKSIDLEDEFNIIKVDDEDQLSDNNSLDDDILHRGDIIQTISNVLENNSRKITVLDQNNNQIGDRDRNNNDDNVEQVVNDQKYNLVPLLINNQGDDESTFLGFKAQQVSSSTINNLSSHVSSTTTTNTSLISLSNELLQKQQQLEQHQQQHQQQIQQIEQQKQQIEQQEQQIKKQQQLQQQLEQKQQQLEIQQREQQHQHQQQLNQQIHQLYNIEPIEQQIEEPQHQQPILDNNHKESKKFYKIFSFIFVIVLLFSGLYYTVYSGDITKRFNERKESLEFFSVHSVPLSLDRYLIKDLLKQSIALIEHSKLTTEMKKNYKEQSSKHYKVLSDQNDDPFIFEAILSKLPITMVLHSNVVSKGVSLFNELRGHGSNVLEQLRTKENEITALNTKITILETNTIKLNNQITSLNMEKTTLNANITKLSETITIQEKTIKTLGSNTLDMAQRNQLALENKKLSQELSQSKQEIKGLTEEVTSLTEKVTILTQEKDGQTKKITQLNKELDDLKLNQCGTSNTTSTKSNTTSTTTTTSSSNDEQSMTMILYSDFIEKVKLYSQTISQVIRSITQSIYIGIRSLLNLPIE</sequence>
<dbReference type="SUPFAM" id="SSF52540">
    <property type="entry name" value="P-loop containing nucleoside triphosphate hydrolases"/>
    <property type="match status" value="1"/>
</dbReference>
<feature type="compositionally biased region" description="Low complexity" evidence="9">
    <location>
        <begin position="1"/>
        <end position="26"/>
    </location>
</feature>
<dbReference type="Proteomes" id="UP000695562">
    <property type="component" value="Unassembled WGS sequence"/>
</dbReference>
<keyword evidence="10" id="KW-0472">Membrane</keyword>
<dbReference type="SMART" id="SM00129">
    <property type="entry name" value="KISc"/>
    <property type="match status" value="1"/>
</dbReference>
<keyword evidence="3 7" id="KW-0547">Nucleotide-binding</keyword>
<feature type="region of interest" description="Disordered" evidence="9">
    <location>
        <begin position="464"/>
        <end position="505"/>
    </location>
</feature>
<evidence type="ECO:0000259" key="11">
    <source>
        <dbReference type="PROSITE" id="PS50067"/>
    </source>
</evidence>
<keyword evidence="10" id="KW-0812">Transmembrane</keyword>
<keyword evidence="13" id="KW-1185">Reference proteome</keyword>
<evidence type="ECO:0000256" key="8">
    <source>
        <dbReference type="SAM" id="Coils"/>
    </source>
</evidence>
<feature type="compositionally biased region" description="Low complexity" evidence="9">
    <location>
        <begin position="1103"/>
        <end position="1124"/>
    </location>
</feature>
<dbReference type="OrthoDB" id="3176171at2759"/>
<evidence type="ECO:0000256" key="5">
    <source>
        <dbReference type="ARBA" id="ARBA00023054"/>
    </source>
</evidence>
<feature type="domain" description="Kinesin motor" evidence="11">
    <location>
        <begin position="40"/>
        <end position="370"/>
    </location>
</feature>
<protein>
    <recommendedName>
        <fullName evidence="11">Kinesin motor domain-containing protein</fullName>
    </recommendedName>
</protein>
<dbReference type="Pfam" id="PF00225">
    <property type="entry name" value="Kinesin"/>
    <property type="match status" value="1"/>
</dbReference>
<dbReference type="GO" id="GO:0003777">
    <property type="term" value="F:microtubule motor activity"/>
    <property type="evidence" value="ECO:0007669"/>
    <property type="project" value="InterPro"/>
</dbReference>
<dbReference type="GO" id="GO:0005874">
    <property type="term" value="C:microtubule"/>
    <property type="evidence" value="ECO:0007669"/>
    <property type="project" value="UniProtKB-KW"/>
</dbReference>
<dbReference type="AlphaFoldDB" id="A0A8J4PSJ0"/>
<evidence type="ECO:0000256" key="3">
    <source>
        <dbReference type="ARBA" id="ARBA00022741"/>
    </source>
</evidence>
<keyword evidence="5 8" id="KW-0175">Coiled coil</keyword>
<feature type="coiled-coil region" evidence="8">
    <location>
        <begin position="1037"/>
        <end position="1099"/>
    </location>
</feature>
<feature type="coiled-coil region" evidence="8">
    <location>
        <begin position="375"/>
        <end position="413"/>
    </location>
</feature>
<feature type="region of interest" description="Disordered" evidence="9">
    <location>
        <begin position="1101"/>
        <end position="1125"/>
    </location>
</feature>
<dbReference type="Gene3D" id="1.10.287.1490">
    <property type="match status" value="1"/>
</dbReference>
<organism evidence="12 13">
    <name type="scientific">Polysphondylium violaceum</name>
    <dbReference type="NCBI Taxonomy" id="133409"/>
    <lineage>
        <taxon>Eukaryota</taxon>
        <taxon>Amoebozoa</taxon>
        <taxon>Evosea</taxon>
        <taxon>Eumycetozoa</taxon>
        <taxon>Dictyostelia</taxon>
        <taxon>Dictyosteliales</taxon>
        <taxon>Dictyosteliaceae</taxon>
        <taxon>Polysphondylium</taxon>
    </lineage>
</organism>
<dbReference type="PANTHER" id="PTHR47968">
    <property type="entry name" value="CENTROMERE PROTEIN E"/>
    <property type="match status" value="1"/>
</dbReference>
<evidence type="ECO:0000313" key="12">
    <source>
        <dbReference type="EMBL" id="KAF2071689.1"/>
    </source>
</evidence>
<dbReference type="GO" id="GO:0008017">
    <property type="term" value="F:microtubule binding"/>
    <property type="evidence" value="ECO:0007669"/>
    <property type="project" value="InterPro"/>
</dbReference>
<dbReference type="PANTHER" id="PTHR47968:SF36">
    <property type="entry name" value="KINESIN HEAVY CHAIN ISOFORM X1"/>
    <property type="match status" value="1"/>
</dbReference>
<evidence type="ECO:0000256" key="4">
    <source>
        <dbReference type="ARBA" id="ARBA00022840"/>
    </source>
</evidence>
<dbReference type="InterPro" id="IPR027640">
    <property type="entry name" value="Kinesin-like_fam"/>
</dbReference>
<dbReference type="EMBL" id="AJWJ01000349">
    <property type="protein sequence ID" value="KAF2071689.1"/>
    <property type="molecule type" value="Genomic_DNA"/>
</dbReference>
<proteinExistence type="inferred from homology"/>
<keyword evidence="6 7" id="KW-0505">Motor protein</keyword>